<evidence type="ECO:0000313" key="3">
    <source>
        <dbReference type="EMBL" id="VDP45828.1"/>
    </source>
</evidence>
<keyword evidence="1" id="KW-0472">Membrane</keyword>
<organism evidence="3 4">
    <name type="scientific">Soboliphyme baturini</name>
    <dbReference type="NCBI Taxonomy" id="241478"/>
    <lineage>
        <taxon>Eukaryota</taxon>
        <taxon>Metazoa</taxon>
        <taxon>Ecdysozoa</taxon>
        <taxon>Nematoda</taxon>
        <taxon>Enoplea</taxon>
        <taxon>Dorylaimia</taxon>
        <taxon>Dioctophymatida</taxon>
        <taxon>Dioctophymatoidea</taxon>
        <taxon>Soboliphymatidae</taxon>
        <taxon>Soboliphyme</taxon>
    </lineage>
</organism>
<dbReference type="GO" id="GO:0003676">
    <property type="term" value="F:nucleic acid binding"/>
    <property type="evidence" value="ECO:0007669"/>
    <property type="project" value="InterPro"/>
</dbReference>
<evidence type="ECO:0000313" key="4">
    <source>
        <dbReference type="Proteomes" id="UP000270296"/>
    </source>
</evidence>
<feature type="domain" description="DDE-1" evidence="2">
    <location>
        <begin position="16"/>
        <end position="132"/>
    </location>
</feature>
<reference evidence="3 4" key="1">
    <citation type="submission" date="2018-11" db="EMBL/GenBank/DDBJ databases">
        <authorList>
            <consortium name="Pathogen Informatics"/>
        </authorList>
    </citation>
    <scope>NUCLEOTIDE SEQUENCE [LARGE SCALE GENOMIC DNA]</scope>
</reference>
<name>A0A3P8EGR8_9BILA</name>
<dbReference type="InterPro" id="IPR004875">
    <property type="entry name" value="DDE_SF_endonuclease_dom"/>
</dbReference>
<accession>A0A3P8EGR8</accession>
<feature type="transmembrane region" description="Helical" evidence="1">
    <location>
        <begin position="132"/>
        <end position="149"/>
    </location>
</feature>
<keyword evidence="1" id="KW-1133">Transmembrane helix</keyword>
<evidence type="ECO:0000259" key="2">
    <source>
        <dbReference type="Pfam" id="PF03184"/>
    </source>
</evidence>
<dbReference type="Pfam" id="PF03184">
    <property type="entry name" value="DDE_1"/>
    <property type="match status" value="1"/>
</dbReference>
<keyword evidence="1" id="KW-0812">Transmembrane</keyword>
<keyword evidence="4" id="KW-1185">Reference proteome</keyword>
<dbReference type="OrthoDB" id="9909311at2759"/>
<sequence length="165" mass="19280">MALNVGFQHLTVLFLGTKKLDPVVVGRWRQIHRRIGARLPLSYFTSPNANVTGQIFSKWLSNLDDVMVRQKRRICLLVDSLYGYKLMNELKAVRIVFLPSVGCRQSISIALKFNYRALLLHWLLNALRKRKSGAIFFFIIALFLMFTHHNCSRYLHFSIRCLSFY</sequence>
<evidence type="ECO:0000256" key="1">
    <source>
        <dbReference type="SAM" id="Phobius"/>
    </source>
</evidence>
<gene>
    <name evidence="3" type="ORF">SBAD_LOCUS12141</name>
</gene>
<dbReference type="Proteomes" id="UP000270296">
    <property type="component" value="Unassembled WGS sequence"/>
</dbReference>
<proteinExistence type="predicted"/>
<protein>
    <recommendedName>
        <fullName evidence="2">DDE-1 domain-containing protein</fullName>
    </recommendedName>
</protein>
<dbReference type="AlphaFoldDB" id="A0A3P8EGR8"/>
<dbReference type="EMBL" id="UZAM01017064">
    <property type="protein sequence ID" value="VDP45828.1"/>
    <property type="molecule type" value="Genomic_DNA"/>
</dbReference>